<evidence type="ECO:0000313" key="2">
    <source>
        <dbReference type="EMBL" id="VEH98868.1"/>
    </source>
</evidence>
<evidence type="ECO:0000313" key="1">
    <source>
        <dbReference type="EMBL" id="KEY19112.1"/>
    </source>
</evidence>
<accession>A0A3S4YSN5</accession>
<evidence type="ECO:0000313" key="4">
    <source>
        <dbReference type="Proteomes" id="UP000270036"/>
    </source>
</evidence>
<proteinExistence type="predicted"/>
<reference evidence="2 4" key="2">
    <citation type="submission" date="2018-12" db="EMBL/GenBank/DDBJ databases">
        <authorList>
            <consortium name="Pathogen Informatics"/>
        </authorList>
    </citation>
    <scope>NUCLEOTIDE SEQUENCE [LARGE SCALE GENOMIC DNA]</scope>
    <source>
        <strain evidence="2 4">NCTC13489</strain>
    </source>
</reference>
<evidence type="ECO:0000313" key="3">
    <source>
        <dbReference type="Proteomes" id="UP000028349"/>
    </source>
</evidence>
<dbReference type="Proteomes" id="UP000028349">
    <property type="component" value="Unassembled WGS sequence"/>
</dbReference>
<organism evidence="2 4">
    <name type="scientific">Kaistella antarctica</name>
    <dbReference type="NCBI Taxonomy" id="266748"/>
    <lineage>
        <taxon>Bacteria</taxon>
        <taxon>Pseudomonadati</taxon>
        <taxon>Bacteroidota</taxon>
        <taxon>Flavobacteriia</taxon>
        <taxon>Flavobacteriales</taxon>
        <taxon>Weeksellaceae</taxon>
        <taxon>Chryseobacterium group</taxon>
        <taxon>Kaistella</taxon>
    </lineage>
</organism>
<dbReference type="AlphaFoldDB" id="A0A3S4YSN5"/>
<dbReference type="RefSeq" id="WP_034719948.1">
    <property type="nucleotide sequence ID" value="NZ_FOIX01000003.1"/>
</dbReference>
<dbReference type="EMBL" id="LR134441">
    <property type="protein sequence ID" value="VEH98868.1"/>
    <property type="molecule type" value="Genomic_DNA"/>
</dbReference>
<reference evidence="1 3" key="1">
    <citation type="submission" date="2014-07" db="EMBL/GenBank/DDBJ databases">
        <authorList>
            <person name="Pisani N.G."/>
            <person name="Newman J.D."/>
        </authorList>
    </citation>
    <scope>NUCLEOTIDE SEQUENCE [LARGE SCALE GENOMIC DNA]</scope>
    <source>
        <strain evidence="1 3">LMG 24720</strain>
    </source>
</reference>
<name>A0A3S4YSN5_9FLAO</name>
<protein>
    <submittedName>
        <fullName evidence="2">Uncharacterized protein</fullName>
    </submittedName>
</protein>
<sequence length="405" mass="47236">MMNIRLGDLYSLQNHPYEKEVKNVQIAGYASMTPPILVVSEILNPPKEHDAETGIAKSRQIKGIYYCHKNHKFETLWVNVKELKVIQVNTRSETESNNNNVTTDGEEFLTKGYVWQKYPKSISLEHIKELFLHKQVILKSCDLELGKLKTTFSQTAENKPNDKITAHLDFLPPVLTVIDIKPNEEKITHNPKSGNLKKISSVYLLKCKWYNPLSGSFSEDFIPIETVDIVENIDTVDHVSRLIISKEFIKQPLKEQIELESGKNIKYTYAQPIKLIFKHHKYLVKYYDLFHSQMYEASLSEFMVDDDSLKLKDLIVNKIPEYDDETQTMSNVEDYTFTIGNFYRITYRDTHNTITVRIIFIKKVIAKTIIIADCLLRDGNERHFRFKEESLLKIEVLDQSYFNKI</sequence>
<dbReference type="EMBL" id="JPEP01000002">
    <property type="protein sequence ID" value="KEY19112.1"/>
    <property type="molecule type" value="Genomic_DNA"/>
</dbReference>
<gene>
    <name evidence="1" type="ORF">HY04_11835</name>
    <name evidence="2" type="ORF">NCTC13489_01206</name>
</gene>
<keyword evidence="3" id="KW-1185">Reference proteome</keyword>
<dbReference type="Proteomes" id="UP000270036">
    <property type="component" value="Chromosome"/>
</dbReference>
<dbReference type="OrthoDB" id="918051at2"/>
<dbReference type="KEGG" id="cant:NCTC13489_01206"/>